<feature type="coiled-coil region" evidence="7">
    <location>
        <begin position="108"/>
        <end position="177"/>
    </location>
</feature>
<dbReference type="Pfam" id="PF00672">
    <property type="entry name" value="HAMP"/>
    <property type="match status" value="1"/>
</dbReference>
<sequence>MRFSIKRKMWIGFASLLFLLIVASSLAIIGLFDLTNRYKDILEVDMQKISHITEIENSQRIIAATLLEYVSFKDPDLLSIIDTEVKNGITTAENDIEIGTDEQSAKLYEELKVNSENYIATNNKLIQQIQMGRLNEATFVESKLQNENIISILNELEQIHEEKIAQAQKKLDSYQSTAITIIISVTIFSIILGIIISTLISRVISKPIIRVTTALEEVANGNLLTDPIKIKNNDEIGKMAETFNKMLLDIRNVVTSVRESSIQIAANAEQLSASTQETLASAQVVSTSAEQQMLTSNQQSSLMNSSVQAITELNDGVSQISSDNELMLRSTDGVQKLVQTGSSVVTDVANHMNTIHNTFHETTAIIKNVEKQSNEIQTITSLITDISDQTNLLALNAAIEAARAGDYGKGFAVVADEVRKLAEQSKNSAIEITAMVQQIQNASSEAVKTISIGGDKVEQGLCKTNESLDVFNEIETSVGDVVIRVESVSAAIEQIQAMTDNVKESVVQVQSLANNAVILAANTSGATEEQVAANEDISTNASSLANLAERLQTEVRHFKV</sequence>
<feature type="domain" description="Methyl-accepting transducer" evidence="9">
    <location>
        <begin position="274"/>
        <end position="510"/>
    </location>
</feature>
<protein>
    <submittedName>
        <fullName evidence="11">Methyl-accepting chemotaxis protein</fullName>
    </submittedName>
</protein>
<dbReference type="Pfam" id="PF00015">
    <property type="entry name" value="MCPsignal"/>
    <property type="match status" value="1"/>
</dbReference>
<evidence type="ECO:0000256" key="8">
    <source>
        <dbReference type="SAM" id="Phobius"/>
    </source>
</evidence>
<evidence type="ECO:0000256" key="1">
    <source>
        <dbReference type="ARBA" id="ARBA00004236"/>
    </source>
</evidence>
<dbReference type="Proteomes" id="UP000287910">
    <property type="component" value="Unassembled WGS sequence"/>
</dbReference>
<name>A0A3S0P7B4_9BACI</name>
<feature type="transmembrane region" description="Helical" evidence="8">
    <location>
        <begin position="178"/>
        <end position="200"/>
    </location>
</feature>
<dbReference type="PROSITE" id="PS50111">
    <property type="entry name" value="CHEMOTAXIS_TRANSDUC_2"/>
    <property type="match status" value="1"/>
</dbReference>
<feature type="domain" description="HAMP" evidence="10">
    <location>
        <begin position="202"/>
        <end position="255"/>
    </location>
</feature>
<keyword evidence="8" id="KW-0812">Transmembrane</keyword>
<evidence type="ECO:0000259" key="9">
    <source>
        <dbReference type="PROSITE" id="PS50111"/>
    </source>
</evidence>
<evidence type="ECO:0000313" key="12">
    <source>
        <dbReference type="Proteomes" id="UP000287910"/>
    </source>
</evidence>
<evidence type="ECO:0000259" key="10">
    <source>
        <dbReference type="PROSITE" id="PS50885"/>
    </source>
</evidence>
<dbReference type="PANTHER" id="PTHR32089:SF112">
    <property type="entry name" value="LYSOZYME-LIKE PROTEIN-RELATED"/>
    <property type="match status" value="1"/>
</dbReference>
<dbReference type="AlphaFoldDB" id="A0A3S0P7B4"/>
<reference evidence="11 12" key="1">
    <citation type="submission" date="2018-12" db="EMBL/GenBank/DDBJ databases">
        <title>Lysinibacillus antri sp. nov., isolated from a cave soil.</title>
        <authorList>
            <person name="Narsing Rao M.P."/>
            <person name="Zhang H."/>
            <person name="Dong Z.-Y."/>
            <person name="Niu X.-K."/>
            <person name="Zhang K."/>
            <person name="Fang B.-Z."/>
            <person name="Kang Y.-Q."/>
            <person name="Xiao M."/>
            <person name="Li W.-J."/>
        </authorList>
    </citation>
    <scope>NUCLEOTIDE SEQUENCE [LARGE SCALE GENOMIC DNA]</scope>
    <source>
        <strain evidence="11 12">SYSU K30002</strain>
    </source>
</reference>
<dbReference type="InterPro" id="IPR024478">
    <property type="entry name" value="HlyB_4HB_MCP"/>
</dbReference>
<evidence type="ECO:0000313" key="11">
    <source>
        <dbReference type="EMBL" id="RUL55112.1"/>
    </source>
</evidence>
<dbReference type="PANTHER" id="PTHR32089">
    <property type="entry name" value="METHYL-ACCEPTING CHEMOTAXIS PROTEIN MCPB"/>
    <property type="match status" value="1"/>
</dbReference>
<dbReference type="PROSITE" id="PS50885">
    <property type="entry name" value="HAMP"/>
    <property type="match status" value="1"/>
</dbReference>
<dbReference type="SMART" id="SM00304">
    <property type="entry name" value="HAMP"/>
    <property type="match status" value="1"/>
</dbReference>
<dbReference type="RefSeq" id="WP_126657962.1">
    <property type="nucleotide sequence ID" value="NZ_RYYR01000005.1"/>
</dbReference>
<dbReference type="SMART" id="SM00283">
    <property type="entry name" value="MA"/>
    <property type="match status" value="1"/>
</dbReference>
<evidence type="ECO:0000256" key="4">
    <source>
        <dbReference type="ARBA" id="ARBA00023224"/>
    </source>
</evidence>
<dbReference type="Gene3D" id="6.10.340.10">
    <property type="match status" value="1"/>
</dbReference>
<dbReference type="GO" id="GO:0005886">
    <property type="term" value="C:plasma membrane"/>
    <property type="evidence" value="ECO:0007669"/>
    <property type="project" value="UniProtKB-SubCell"/>
</dbReference>
<keyword evidence="7" id="KW-0175">Coiled coil</keyword>
<proteinExistence type="inferred from homology"/>
<gene>
    <name evidence="11" type="ORF">EK386_05130</name>
</gene>
<dbReference type="GO" id="GO:0007165">
    <property type="term" value="P:signal transduction"/>
    <property type="evidence" value="ECO:0007669"/>
    <property type="project" value="UniProtKB-KW"/>
</dbReference>
<dbReference type="Pfam" id="PF12729">
    <property type="entry name" value="4HB_MCP_1"/>
    <property type="match status" value="1"/>
</dbReference>
<keyword evidence="4 6" id="KW-0807">Transducer</keyword>
<keyword evidence="8" id="KW-1133">Transmembrane helix</keyword>
<comment type="subcellular location">
    <subcellularLocation>
        <location evidence="1">Cell membrane</location>
    </subcellularLocation>
</comment>
<dbReference type="SUPFAM" id="SSF58104">
    <property type="entry name" value="Methyl-accepting chemotaxis protein (MCP) signaling domain"/>
    <property type="match status" value="1"/>
</dbReference>
<evidence type="ECO:0000256" key="7">
    <source>
        <dbReference type="SAM" id="Coils"/>
    </source>
</evidence>
<accession>A0A3S0P7B4</accession>
<evidence type="ECO:0000256" key="3">
    <source>
        <dbReference type="ARBA" id="ARBA00023136"/>
    </source>
</evidence>
<dbReference type="InterPro" id="IPR004089">
    <property type="entry name" value="MCPsignal_dom"/>
</dbReference>
<evidence type="ECO:0000256" key="2">
    <source>
        <dbReference type="ARBA" id="ARBA00022475"/>
    </source>
</evidence>
<dbReference type="InterPro" id="IPR003660">
    <property type="entry name" value="HAMP_dom"/>
</dbReference>
<evidence type="ECO:0000256" key="5">
    <source>
        <dbReference type="ARBA" id="ARBA00029447"/>
    </source>
</evidence>
<comment type="similarity">
    <text evidence="5">Belongs to the methyl-accepting chemotaxis (MCP) protein family.</text>
</comment>
<dbReference type="Gene3D" id="1.10.287.950">
    <property type="entry name" value="Methyl-accepting chemotaxis protein"/>
    <property type="match status" value="1"/>
</dbReference>
<comment type="caution">
    <text evidence="11">The sequence shown here is derived from an EMBL/GenBank/DDBJ whole genome shotgun (WGS) entry which is preliminary data.</text>
</comment>
<keyword evidence="3 8" id="KW-0472">Membrane</keyword>
<dbReference type="CDD" id="cd06225">
    <property type="entry name" value="HAMP"/>
    <property type="match status" value="1"/>
</dbReference>
<keyword evidence="2" id="KW-1003">Cell membrane</keyword>
<dbReference type="EMBL" id="RYYR01000005">
    <property type="protein sequence ID" value="RUL55112.1"/>
    <property type="molecule type" value="Genomic_DNA"/>
</dbReference>
<keyword evidence="12" id="KW-1185">Reference proteome</keyword>
<evidence type="ECO:0000256" key="6">
    <source>
        <dbReference type="PROSITE-ProRule" id="PRU00284"/>
    </source>
</evidence>
<organism evidence="11 12">
    <name type="scientific">Lysinibacillus antri</name>
    <dbReference type="NCBI Taxonomy" id="2498145"/>
    <lineage>
        <taxon>Bacteria</taxon>
        <taxon>Bacillati</taxon>
        <taxon>Bacillota</taxon>
        <taxon>Bacilli</taxon>
        <taxon>Bacillales</taxon>
        <taxon>Bacillaceae</taxon>
        <taxon>Lysinibacillus</taxon>
    </lineage>
</organism>